<gene>
    <name evidence="1" type="ORF">O181_003926</name>
</gene>
<organism evidence="1 2">
    <name type="scientific">Austropuccinia psidii MF-1</name>
    <dbReference type="NCBI Taxonomy" id="1389203"/>
    <lineage>
        <taxon>Eukaryota</taxon>
        <taxon>Fungi</taxon>
        <taxon>Dikarya</taxon>
        <taxon>Basidiomycota</taxon>
        <taxon>Pucciniomycotina</taxon>
        <taxon>Pucciniomycetes</taxon>
        <taxon>Pucciniales</taxon>
        <taxon>Sphaerophragmiaceae</taxon>
        <taxon>Austropuccinia</taxon>
    </lineage>
</organism>
<evidence type="ECO:0000313" key="1">
    <source>
        <dbReference type="EMBL" id="MBW0464211.1"/>
    </source>
</evidence>
<accession>A0A9Q3BFW8</accession>
<comment type="caution">
    <text evidence="1">The sequence shown here is derived from an EMBL/GenBank/DDBJ whole genome shotgun (WGS) entry which is preliminary data.</text>
</comment>
<protein>
    <submittedName>
        <fullName evidence="1">Uncharacterized protein</fullName>
    </submittedName>
</protein>
<dbReference type="AlphaFoldDB" id="A0A9Q3BFW8"/>
<name>A0A9Q3BFW8_9BASI</name>
<keyword evidence="2" id="KW-1185">Reference proteome</keyword>
<reference evidence="1" key="1">
    <citation type="submission" date="2021-03" db="EMBL/GenBank/DDBJ databases">
        <title>Draft genome sequence of rust myrtle Austropuccinia psidii MF-1, a brazilian biotype.</title>
        <authorList>
            <person name="Quecine M.C."/>
            <person name="Pachon D.M.R."/>
            <person name="Bonatelli M.L."/>
            <person name="Correr F.H."/>
            <person name="Franceschini L.M."/>
            <person name="Leite T.F."/>
            <person name="Margarido G.R.A."/>
            <person name="Almeida C.A."/>
            <person name="Ferrarezi J.A."/>
            <person name="Labate C.A."/>
        </authorList>
    </citation>
    <scope>NUCLEOTIDE SEQUENCE</scope>
    <source>
        <strain evidence="1">MF-1</strain>
    </source>
</reference>
<proteinExistence type="predicted"/>
<sequence>MEYKDHKDYTDDWVTLLTDVQLVYTTIQQSTTGKTPSLVEKGWNPLFPVDHLKRNLLTIHPESKDFHDMWKKACEKSAKYIDEEKNTTNRGVKNHTWNLTLKRGTKCECLH</sequence>
<evidence type="ECO:0000313" key="2">
    <source>
        <dbReference type="Proteomes" id="UP000765509"/>
    </source>
</evidence>
<dbReference type="EMBL" id="AVOT02000726">
    <property type="protein sequence ID" value="MBW0464211.1"/>
    <property type="molecule type" value="Genomic_DNA"/>
</dbReference>
<dbReference type="Proteomes" id="UP000765509">
    <property type="component" value="Unassembled WGS sequence"/>
</dbReference>